<evidence type="ECO:0000256" key="5">
    <source>
        <dbReference type="ARBA" id="ARBA00023136"/>
    </source>
</evidence>
<comment type="subcellular location">
    <subcellularLocation>
        <location evidence="6">Cell membrane</location>
        <topology evidence="6">Multi-pass membrane protein</topology>
    </subcellularLocation>
    <subcellularLocation>
        <location evidence="1">Membrane</location>
        <topology evidence="1">Multi-pass membrane protein</topology>
    </subcellularLocation>
</comment>
<feature type="transmembrane region" description="Helical" evidence="6">
    <location>
        <begin position="415"/>
        <end position="438"/>
    </location>
</feature>
<evidence type="ECO:0000256" key="1">
    <source>
        <dbReference type="ARBA" id="ARBA00004141"/>
    </source>
</evidence>
<dbReference type="GO" id="GO:0055085">
    <property type="term" value="P:transmembrane transport"/>
    <property type="evidence" value="ECO:0007669"/>
    <property type="project" value="InterPro"/>
</dbReference>
<feature type="transmembrane region" description="Helical" evidence="6">
    <location>
        <begin position="459"/>
        <end position="476"/>
    </location>
</feature>
<name>A0A841Q6H1_9BACI</name>
<dbReference type="PANTHER" id="PTHR43839:SF3">
    <property type="entry name" value="OLIGOPEPTIDE ABC TRANSPORTER, PERMEASE PROTEIN"/>
    <property type="match status" value="1"/>
</dbReference>
<dbReference type="EMBL" id="JACHGH010000006">
    <property type="protein sequence ID" value="MBB6453902.1"/>
    <property type="molecule type" value="Genomic_DNA"/>
</dbReference>
<feature type="transmembrane region" description="Helical" evidence="6">
    <location>
        <begin position="7"/>
        <end position="28"/>
    </location>
</feature>
<keyword evidence="5 6" id="KW-0472">Membrane</keyword>
<sequence>MIRIIKLLFYYILGVVGVLFISVAPAFIQLGELFNVKLYFTLLFAFTKQFLNPEEWVYMYKEKAYPIFEFLWDPFVYSMQILVSAIIIGFLAAFILAFTAHALPKIVLGFIKRILDLLEAVPDLLVAFALQMVAIWFYKSTGILPFNIAALGSDAKIFLAPVLTLAILPAISLFKILLLMIEEELLKDYTEFARSKGIKPRRILLGHVLKNILPSAFYHSKIILWGMFSSLFIIEIVFNIKGITTFATLGYDSMMVAFALLFLFTPFFLLYNLIDFWISAEESNGIPIGKKRSFRLKWTSKGEAVVRTEKIKPYKRSFNPFKSMGSFLKGTVLTLYIHLKNVKFAIGFTFFAVVIGVSLYYHFAHDSHVDQQKFRVNEIGTWVGGPPHPPGEPFLLGSDLFGFDLLDQLIVGAKYTLIVAFLIAFFRVFIGFFFGMIFAFKMKPSQQRWLEKLVDPIHFLPLSVIAYLLLSPVLMLTPMNQYSLSERLIYEIFILTILVLPLTAVLTGNEMKQVLKQEFITSTKVLGGNARHVLRRHVIPHLGPRMTILFGQQFVQVLLVFVHLGVVQLYVGGTILTGGGGFMGPDLPDRSYTNEWSGIIGSAREALYTGNYWVVLWALFAFMLSIIAMQFIIQGVKEVQQVKVGVSYKRIKQKKKKKVVEKTVYTPQPESFTFAMKETE</sequence>
<dbReference type="PANTHER" id="PTHR43839">
    <property type="entry name" value="OPPC IN A BINDING PROTEIN-DEPENDENT TRANSPORT SYSTEM"/>
    <property type="match status" value="1"/>
</dbReference>
<feature type="transmembrane region" description="Helical" evidence="6">
    <location>
        <begin position="488"/>
        <end position="507"/>
    </location>
</feature>
<dbReference type="PROSITE" id="PS50928">
    <property type="entry name" value="ABC_TM1"/>
    <property type="match status" value="2"/>
</dbReference>
<protein>
    <submittedName>
        <fullName evidence="8">Peptide/nickel transport system permease protein</fullName>
    </submittedName>
</protein>
<keyword evidence="3 6" id="KW-0812">Transmembrane</keyword>
<keyword evidence="2 6" id="KW-0813">Transport</keyword>
<feature type="domain" description="ABC transmembrane type-1" evidence="7">
    <location>
        <begin position="413"/>
        <end position="633"/>
    </location>
</feature>
<evidence type="ECO:0000256" key="6">
    <source>
        <dbReference type="RuleBase" id="RU363032"/>
    </source>
</evidence>
<evidence type="ECO:0000256" key="2">
    <source>
        <dbReference type="ARBA" id="ARBA00022448"/>
    </source>
</evidence>
<evidence type="ECO:0000256" key="4">
    <source>
        <dbReference type="ARBA" id="ARBA00022989"/>
    </source>
</evidence>
<comment type="caution">
    <text evidence="8">The sequence shown here is derived from an EMBL/GenBank/DDBJ whole genome shotgun (WGS) entry which is preliminary data.</text>
</comment>
<evidence type="ECO:0000313" key="9">
    <source>
        <dbReference type="Proteomes" id="UP000581688"/>
    </source>
</evidence>
<dbReference type="InterPro" id="IPR000515">
    <property type="entry name" value="MetI-like"/>
</dbReference>
<organism evidence="8 9">
    <name type="scientific">Salirhabdus euzebyi</name>
    <dbReference type="NCBI Taxonomy" id="394506"/>
    <lineage>
        <taxon>Bacteria</taxon>
        <taxon>Bacillati</taxon>
        <taxon>Bacillota</taxon>
        <taxon>Bacilli</taxon>
        <taxon>Bacillales</taxon>
        <taxon>Bacillaceae</taxon>
        <taxon>Salirhabdus</taxon>
    </lineage>
</organism>
<feature type="transmembrane region" description="Helical" evidence="6">
    <location>
        <begin position="158"/>
        <end position="181"/>
    </location>
</feature>
<gene>
    <name evidence="8" type="ORF">HNQ94_002353</name>
</gene>
<feature type="transmembrane region" description="Helical" evidence="6">
    <location>
        <begin position="612"/>
        <end position="633"/>
    </location>
</feature>
<feature type="transmembrane region" description="Helical" evidence="6">
    <location>
        <begin position="554"/>
        <end position="576"/>
    </location>
</feature>
<keyword evidence="4 6" id="KW-1133">Transmembrane helix</keyword>
<feature type="transmembrane region" description="Helical" evidence="6">
    <location>
        <begin position="75"/>
        <end position="99"/>
    </location>
</feature>
<reference evidence="8 9" key="1">
    <citation type="submission" date="2020-08" db="EMBL/GenBank/DDBJ databases">
        <title>Genomic Encyclopedia of Type Strains, Phase IV (KMG-IV): sequencing the most valuable type-strain genomes for metagenomic binning, comparative biology and taxonomic classification.</title>
        <authorList>
            <person name="Goeker M."/>
        </authorList>
    </citation>
    <scope>NUCLEOTIDE SEQUENCE [LARGE SCALE GENOMIC DNA]</scope>
    <source>
        <strain evidence="8 9">DSM 19612</strain>
    </source>
</reference>
<keyword evidence="9" id="KW-1185">Reference proteome</keyword>
<comment type="similarity">
    <text evidence="6">Belongs to the binding-protein-dependent transport system permease family.</text>
</comment>
<feature type="transmembrane region" description="Helical" evidence="6">
    <location>
        <begin position="222"/>
        <end position="243"/>
    </location>
</feature>
<evidence type="ECO:0000259" key="7">
    <source>
        <dbReference type="PROSITE" id="PS50928"/>
    </source>
</evidence>
<dbReference type="CDD" id="cd06261">
    <property type="entry name" value="TM_PBP2"/>
    <property type="match status" value="1"/>
</dbReference>
<feature type="transmembrane region" description="Helical" evidence="6">
    <location>
        <begin position="120"/>
        <end position="138"/>
    </location>
</feature>
<evidence type="ECO:0000313" key="8">
    <source>
        <dbReference type="EMBL" id="MBB6453902.1"/>
    </source>
</evidence>
<dbReference type="RefSeq" id="WP_174496561.1">
    <property type="nucleotide sequence ID" value="NZ_CADDWK010000008.1"/>
</dbReference>
<dbReference type="SUPFAM" id="SSF161098">
    <property type="entry name" value="MetI-like"/>
    <property type="match status" value="2"/>
</dbReference>
<dbReference type="InterPro" id="IPR035906">
    <property type="entry name" value="MetI-like_sf"/>
</dbReference>
<dbReference type="Gene3D" id="1.10.3720.10">
    <property type="entry name" value="MetI-like"/>
    <property type="match status" value="2"/>
</dbReference>
<feature type="transmembrane region" description="Helical" evidence="6">
    <location>
        <begin position="255"/>
        <end position="274"/>
    </location>
</feature>
<evidence type="ECO:0000256" key="3">
    <source>
        <dbReference type="ARBA" id="ARBA00022692"/>
    </source>
</evidence>
<feature type="transmembrane region" description="Helical" evidence="6">
    <location>
        <begin position="344"/>
        <end position="363"/>
    </location>
</feature>
<dbReference type="Pfam" id="PF00528">
    <property type="entry name" value="BPD_transp_1"/>
    <property type="match status" value="2"/>
</dbReference>
<feature type="domain" description="ABC transmembrane type-1" evidence="7">
    <location>
        <begin position="71"/>
        <end position="279"/>
    </location>
</feature>
<proteinExistence type="inferred from homology"/>
<accession>A0A841Q6H1</accession>
<dbReference type="AlphaFoldDB" id="A0A841Q6H1"/>
<dbReference type="GO" id="GO:0005886">
    <property type="term" value="C:plasma membrane"/>
    <property type="evidence" value="ECO:0007669"/>
    <property type="project" value="UniProtKB-SubCell"/>
</dbReference>
<dbReference type="Proteomes" id="UP000581688">
    <property type="component" value="Unassembled WGS sequence"/>
</dbReference>